<name>A0AAV2LQ00_KNICA</name>
<feature type="region of interest" description="Disordered" evidence="1">
    <location>
        <begin position="1"/>
        <end position="27"/>
    </location>
</feature>
<evidence type="ECO:0008006" key="4">
    <source>
        <dbReference type="Google" id="ProtNLM"/>
    </source>
</evidence>
<dbReference type="Proteomes" id="UP001497482">
    <property type="component" value="Chromosome 4"/>
</dbReference>
<gene>
    <name evidence="2" type="ORF">KC01_LOCUS31669</name>
</gene>
<dbReference type="AlphaFoldDB" id="A0AAV2LQ00"/>
<dbReference type="EMBL" id="OZ035826">
    <property type="protein sequence ID" value="CAL1604096.1"/>
    <property type="molecule type" value="Genomic_DNA"/>
</dbReference>
<proteinExistence type="predicted"/>
<reference evidence="2 3" key="1">
    <citation type="submission" date="2024-04" db="EMBL/GenBank/DDBJ databases">
        <authorList>
            <person name="Waldvogel A.-M."/>
            <person name="Schoenle A."/>
        </authorList>
    </citation>
    <scope>NUCLEOTIDE SEQUENCE [LARGE SCALE GENOMIC DNA]</scope>
</reference>
<evidence type="ECO:0000256" key="1">
    <source>
        <dbReference type="SAM" id="MobiDB-lite"/>
    </source>
</evidence>
<evidence type="ECO:0000313" key="2">
    <source>
        <dbReference type="EMBL" id="CAL1604096.1"/>
    </source>
</evidence>
<protein>
    <recommendedName>
        <fullName evidence="4">Ribosomal protein S14</fullName>
    </recommendedName>
</protein>
<evidence type="ECO:0000313" key="3">
    <source>
        <dbReference type="Proteomes" id="UP001497482"/>
    </source>
</evidence>
<accession>A0AAV2LQ00</accession>
<keyword evidence="3" id="KW-1185">Reference proteome</keyword>
<organism evidence="2 3">
    <name type="scientific">Knipowitschia caucasica</name>
    <name type="common">Caucasian dwarf goby</name>
    <name type="synonym">Pomatoschistus caucasicus</name>
    <dbReference type="NCBI Taxonomy" id="637954"/>
    <lineage>
        <taxon>Eukaryota</taxon>
        <taxon>Metazoa</taxon>
        <taxon>Chordata</taxon>
        <taxon>Craniata</taxon>
        <taxon>Vertebrata</taxon>
        <taxon>Euteleostomi</taxon>
        <taxon>Actinopterygii</taxon>
        <taxon>Neopterygii</taxon>
        <taxon>Teleostei</taxon>
        <taxon>Neoteleostei</taxon>
        <taxon>Acanthomorphata</taxon>
        <taxon>Gobiaria</taxon>
        <taxon>Gobiiformes</taxon>
        <taxon>Gobioidei</taxon>
        <taxon>Gobiidae</taxon>
        <taxon>Gobiinae</taxon>
        <taxon>Knipowitschia</taxon>
    </lineage>
</organism>
<sequence length="79" mass="9316">MEKERESAASERQKRYKEEKESKLRPMLKDGRLRTRCQATGTRNQPVIFLITIERHCSSGGKMASLLFFYEKNTQQEYA</sequence>